<dbReference type="PANTHER" id="PTHR34512:SF30">
    <property type="entry name" value="OUTER MEMBRANE PROTEIN ASSEMBLY FACTOR BAMB"/>
    <property type="match status" value="1"/>
</dbReference>
<dbReference type="InterPro" id="IPR015943">
    <property type="entry name" value="WD40/YVTN_repeat-like_dom_sf"/>
</dbReference>
<proteinExistence type="predicted"/>
<dbReference type="SUPFAM" id="SSF50998">
    <property type="entry name" value="Quinoprotein alcohol dehydrogenase-like"/>
    <property type="match status" value="1"/>
</dbReference>
<dbReference type="SMART" id="SM00564">
    <property type="entry name" value="PQQ"/>
    <property type="match status" value="3"/>
</dbReference>
<name>A0A1C6RYF0_9ACTN</name>
<accession>A0A1C6RYF0</accession>
<organism evidence="2 3">
    <name type="scientific">Micromonospora nigra</name>
    <dbReference type="NCBI Taxonomy" id="145857"/>
    <lineage>
        <taxon>Bacteria</taxon>
        <taxon>Bacillati</taxon>
        <taxon>Actinomycetota</taxon>
        <taxon>Actinomycetes</taxon>
        <taxon>Micromonosporales</taxon>
        <taxon>Micromonosporaceae</taxon>
        <taxon>Micromonospora</taxon>
    </lineage>
</organism>
<dbReference type="Proteomes" id="UP000199699">
    <property type="component" value="Unassembled WGS sequence"/>
</dbReference>
<dbReference type="Gene3D" id="2.130.10.10">
    <property type="entry name" value="YVTN repeat-like/Quinoprotein amine dehydrogenase"/>
    <property type="match status" value="1"/>
</dbReference>
<gene>
    <name evidence="2" type="ORF">GA0070616_2485</name>
</gene>
<dbReference type="EMBL" id="FMHT01000003">
    <property type="protein sequence ID" value="SCL22177.1"/>
    <property type="molecule type" value="Genomic_DNA"/>
</dbReference>
<sequence>MPSGMFQTWDGVVYLLTTGNGFLAYDLTKGSLLWKVPLINGPARLGNTGPMIAEVDGKPTAFLTYRVVIEGSGTISDRTVMRVASFSLADGAVGWQTDVDDERIPSDSGLGVDKVVAANSDHVVVSTDSHDTGGLGSDFTTVLDARTGKIRWSNPAFQARALDGDTVAGMRSTDYRAKAERATIGLAASDGAQRWIHENTRPSGVLGSGQLGGGLMQVYPVRGNSEGRPAGLIEIKTGREVIRFEPAGTATCRYDGEAVVVCAQHGGRSGETGSMAAYDATSYKLLWQLPDKAAGREAPKLSAARRGAIYGSTSNGPIILDARTGQDKVTDLSFTPDVVIPGFGIVKSLKAIKVHAATG</sequence>
<dbReference type="AlphaFoldDB" id="A0A1C6RYF0"/>
<dbReference type="Pfam" id="PF13360">
    <property type="entry name" value="PQQ_2"/>
    <property type="match status" value="1"/>
</dbReference>
<feature type="domain" description="Pyrrolo-quinoline quinone repeat" evidence="1">
    <location>
        <begin position="82"/>
        <end position="204"/>
    </location>
</feature>
<dbReference type="PANTHER" id="PTHR34512">
    <property type="entry name" value="CELL SURFACE PROTEIN"/>
    <property type="match status" value="1"/>
</dbReference>
<evidence type="ECO:0000313" key="2">
    <source>
        <dbReference type="EMBL" id="SCL22177.1"/>
    </source>
</evidence>
<dbReference type="InterPro" id="IPR002372">
    <property type="entry name" value="PQQ_rpt_dom"/>
</dbReference>
<evidence type="ECO:0000313" key="3">
    <source>
        <dbReference type="Proteomes" id="UP000199699"/>
    </source>
</evidence>
<dbReference type="STRING" id="145857.GA0070616_2485"/>
<reference evidence="2 3" key="1">
    <citation type="submission" date="2016-06" db="EMBL/GenBank/DDBJ databases">
        <authorList>
            <person name="Kjaerup R.B."/>
            <person name="Dalgaard T.S."/>
            <person name="Juul-Madsen H.R."/>
        </authorList>
    </citation>
    <scope>NUCLEOTIDE SEQUENCE [LARGE SCALE GENOMIC DNA]</scope>
    <source>
        <strain evidence="2 3">DSM 43818</strain>
    </source>
</reference>
<evidence type="ECO:0000259" key="1">
    <source>
        <dbReference type="Pfam" id="PF13360"/>
    </source>
</evidence>
<dbReference type="InterPro" id="IPR018391">
    <property type="entry name" value="PQQ_b-propeller_rpt"/>
</dbReference>
<protein>
    <submittedName>
        <fullName evidence="2">PQQ-like domain-containing protein</fullName>
    </submittedName>
</protein>
<keyword evidence="3" id="KW-1185">Reference proteome</keyword>
<dbReference type="InterPro" id="IPR011047">
    <property type="entry name" value="Quinoprotein_ADH-like_sf"/>
</dbReference>